<keyword evidence="1" id="KW-0812">Transmembrane</keyword>
<evidence type="ECO:0000313" key="2">
    <source>
        <dbReference type="EMBL" id="SFS46966.1"/>
    </source>
</evidence>
<keyword evidence="1" id="KW-0472">Membrane</keyword>
<dbReference type="EMBL" id="FOZP01000003">
    <property type="protein sequence ID" value="SFS46966.1"/>
    <property type="molecule type" value="Genomic_DNA"/>
</dbReference>
<evidence type="ECO:0000256" key="1">
    <source>
        <dbReference type="SAM" id="Phobius"/>
    </source>
</evidence>
<protein>
    <submittedName>
        <fullName evidence="2">Uncharacterized protein</fullName>
    </submittedName>
</protein>
<dbReference type="AlphaFoldDB" id="A0A1I6Q3B8"/>
<accession>A0A1I6Q3B8</accession>
<feature type="transmembrane region" description="Helical" evidence="1">
    <location>
        <begin position="39"/>
        <end position="57"/>
    </location>
</feature>
<keyword evidence="3" id="KW-1185">Reference proteome</keyword>
<sequence length="63" mass="6965">MKKKSNIYMLCFFFVFVSVVGYSQKAPPPPAPPPNPGLPINGGILYLLASGIFYGVYELKKKK</sequence>
<evidence type="ECO:0000313" key="3">
    <source>
        <dbReference type="Proteomes" id="UP000199312"/>
    </source>
</evidence>
<keyword evidence="1" id="KW-1133">Transmembrane helix</keyword>
<dbReference type="InterPro" id="IPR058207">
    <property type="entry name" value="PID_CTERM"/>
</dbReference>
<dbReference type="NCBIfam" id="NF046080">
    <property type="entry name" value="PID_CTERM"/>
    <property type="match status" value="1"/>
</dbReference>
<organism evidence="2 3">
    <name type="scientific">Lutibacter maritimus</name>
    <dbReference type="NCBI Taxonomy" id="593133"/>
    <lineage>
        <taxon>Bacteria</taxon>
        <taxon>Pseudomonadati</taxon>
        <taxon>Bacteroidota</taxon>
        <taxon>Flavobacteriia</taxon>
        <taxon>Flavobacteriales</taxon>
        <taxon>Flavobacteriaceae</taxon>
        <taxon>Lutibacter</taxon>
    </lineage>
</organism>
<gene>
    <name evidence="2" type="ORF">SAMN04488006_1454</name>
</gene>
<name>A0A1I6Q3B8_9FLAO</name>
<dbReference type="RefSeq" id="WP_090224291.1">
    <property type="nucleotide sequence ID" value="NZ_FOZP01000003.1"/>
</dbReference>
<reference evidence="3" key="1">
    <citation type="submission" date="2016-10" db="EMBL/GenBank/DDBJ databases">
        <authorList>
            <person name="Varghese N."/>
            <person name="Submissions S."/>
        </authorList>
    </citation>
    <scope>NUCLEOTIDE SEQUENCE [LARGE SCALE GENOMIC DNA]</scope>
    <source>
        <strain evidence="3">DSM 24450</strain>
    </source>
</reference>
<dbReference type="Proteomes" id="UP000199312">
    <property type="component" value="Unassembled WGS sequence"/>
</dbReference>
<proteinExistence type="predicted"/>